<evidence type="ECO:0000256" key="5">
    <source>
        <dbReference type="ARBA" id="ARBA00022833"/>
    </source>
</evidence>
<dbReference type="PROSITE" id="PS00028">
    <property type="entry name" value="ZINC_FINGER_C2H2_1"/>
    <property type="match status" value="1"/>
</dbReference>
<evidence type="ECO:0000256" key="7">
    <source>
        <dbReference type="SAM" id="MobiDB-lite"/>
    </source>
</evidence>
<dbReference type="AlphaFoldDB" id="A0A2C5XG56"/>
<dbReference type="InterPro" id="IPR050888">
    <property type="entry name" value="ZnF_C2H2-type_TF"/>
</dbReference>
<comment type="subcellular location">
    <subcellularLocation>
        <location evidence="1">Nucleus</location>
    </subcellularLocation>
</comment>
<evidence type="ECO:0000256" key="2">
    <source>
        <dbReference type="ARBA" id="ARBA00022723"/>
    </source>
</evidence>
<evidence type="ECO:0000256" key="4">
    <source>
        <dbReference type="ARBA" id="ARBA00022771"/>
    </source>
</evidence>
<evidence type="ECO:0000256" key="3">
    <source>
        <dbReference type="ARBA" id="ARBA00022737"/>
    </source>
</evidence>
<keyword evidence="5" id="KW-0862">Zinc</keyword>
<keyword evidence="3" id="KW-0677">Repeat</keyword>
<keyword evidence="4" id="KW-0863">Zinc-finger</keyword>
<feature type="region of interest" description="Disordered" evidence="7">
    <location>
        <begin position="241"/>
        <end position="270"/>
    </location>
</feature>
<feature type="domain" description="C2H2-type" evidence="8">
    <location>
        <begin position="305"/>
        <end position="325"/>
    </location>
</feature>
<dbReference type="InterPro" id="IPR013087">
    <property type="entry name" value="Znf_C2H2_type"/>
</dbReference>
<dbReference type="SMART" id="SM00355">
    <property type="entry name" value="ZnF_C2H2"/>
    <property type="match status" value="2"/>
</dbReference>
<feature type="region of interest" description="Disordered" evidence="7">
    <location>
        <begin position="372"/>
        <end position="392"/>
    </location>
</feature>
<proteinExistence type="predicted"/>
<dbReference type="STRING" id="1035309.A0A2C5XG56"/>
<evidence type="ECO:0000256" key="6">
    <source>
        <dbReference type="ARBA" id="ARBA00023242"/>
    </source>
</evidence>
<reference evidence="9 10" key="1">
    <citation type="journal article" date="2013" name="Fungal Biol.">
        <title>Analysis of microsatellite markers in the genome of the plant pathogen Ceratocystis fimbriata.</title>
        <authorList>
            <person name="Simpson M.C."/>
            <person name="Wilken P.M."/>
            <person name="Coetzee M.P."/>
            <person name="Wingfield M.J."/>
            <person name="Wingfield B.D."/>
        </authorList>
    </citation>
    <scope>NUCLEOTIDE SEQUENCE [LARGE SCALE GENOMIC DNA]</scope>
    <source>
        <strain evidence="9 10">CBS 114723</strain>
    </source>
</reference>
<dbReference type="EMBL" id="APWK03000014">
    <property type="protein sequence ID" value="PHH55222.1"/>
    <property type="molecule type" value="Genomic_DNA"/>
</dbReference>
<keyword evidence="6" id="KW-0539">Nucleus</keyword>
<name>A0A2C5XG56_9PEZI</name>
<dbReference type="SUPFAM" id="SSF57667">
    <property type="entry name" value="beta-beta-alpha zinc fingers"/>
    <property type="match status" value="1"/>
</dbReference>
<dbReference type="GO" id="GO:0008270">
    <property type="term" value="F:zinc ion binding"/>
    <property type="evidence" value="ECO:0007669"/>
    <property type="project" value="UniProtKB-KW"/>
</dbReference>
<dbReference type="PANTHER" id="PTHR24406">
    <property type="entry name" value="TRANSCRIPTIONAL REPRESSOR CTCFL-RELATED"/>
    <property type="match status" value="1"/>
</dbReference>
<dbReference type="OrthoDB" id="6077919at2759"/>
<keyword evidence="2" id="KW-0479">Metal-binding</keyword>
<evidence type="ECO:0000259" key="8">
    <source>
        <dbReference type="PROSITE" id="PS00028"/>
    </source>
</evidence>
<accession>A0A2C5XG56</accession>
<dbReference type="Proteomes" id="UP000222788">
    <property type="component" value="Unassembled WGS sequence"/>
</dbReference>
<sequence>MRSRSINFMVNDIDQVPELVASSPTFYTSFGSSSSTPTTPRFVGGMPFHYKSPQSISDMESLATSVNFSMMATSNSPRRVLSISEMLQSPEDQSPSLQSILQGMASYVSDIAPKTTTQSLYAASMARASAGSSKGSSESLNSRYSGAVSAYSETTDVCMDMNTYSIYYDEPTHHLENGYPSPQTVTSDSHPHQSPLIQMAAVAVSVAENIQYKPLVSNSVGAGSTPPLVEKSPPIIEDARVKEEENRDLISTPPSTPPSRKRRSRARGKDSLEQAVSCDLCSRGGFAQKSELNKHRKTHTRPHACPGCDMTFATLRDMRRHAHRHQEVIMVWQCSCGVTFTRDYNLRRHLRCSPNCRASGKVWTANHGGRPAPVTKGGFSPDATLTSPSTRSLSTKDALNTVYTNNLLNADDNMRENT</sequence>
<comment type="caution">
    <text evidence="9">The sequence shown here is derived from an EMBL/GenBank/DDBJ whole genome shotgun (WGS) entry which is preliminary data.</text>
</comment>
<dbReference type="InterPro" id="IPR036236">
    <property type="entry name" value="Znf_C2H2_sf"/>
</dbReference>
<organism evidence="9 10">
    <name type="scientific">Ceratocystis fimbriata CBS 114723</name>
    <dbReference type="NCBI Taxonomy" id="1035309"/>
    <lineage>
        <taxon>Eukaryota</taxon>
        <taxon>Fungi</taxon>
        <taxon>Dikarya</taxon>
        <taxon>Ascomycota</taxon>
        <taxon>Pezizomycotina</taxon>
        <taxon>Sordariomycetes</taxon>
        <taxon>Hypocreomycetidae</taxon>
        <taxon>Microascales</taxon>
        <taxon>Ceratocystidaceae</taxon>
        <taxon>Ceratocystis</taxon>
    </lineage>
</organism>
<dbReference type="GO" id="GO:0005634">
    <property type="term" value="C:nucleus"/>
    <property type="evidence" value="ECO:0007669"/>
    <property type="project" value="UniProtKB-SubCell"/>
</dbReference>
<evidence type="ECO:0000313" key="10">
    <source>
        <dbReference type="Proteomes" id="UP000222788"/>
    </source>
</evidence>
<evidence type="ECO:0000313" key="9">
    <source>
        <dbReference type="EMBL" id="PHH55222.1"/>
    </source>
</evidence>
<protein>
    <recommendedName>
        <fullName evidence="8">C2H2-type domain-containing protein</fullName>
    </recommendedName>
</protein>
<gene>
    <name evidence="9" type="ORF">CFIMG_000021RA</name>
</gene>
<evidence type="ECO:0000256" key="1">
    <source>
        <dbReference type="ARBA" id="ARBA00004123"/>
    </source>
</evidence>
<keyword evidence="10" id="KW-1185">Reference proteome</keyword>
<reference evidence="9 10" key="2">
    <citation type="journal article" date="2013" name="IMA Fungus">
        <title>IMA Genome-F 1: Ceratocystis fimbriata: Draft nuclear genome sequence for the plant pathogen, Ceratocystis fimbriata.</title>
        <authorList>
            <person name="Wilken P.M."/>
            <person name="Steenkamp E.T."/>
            <person name="Wingfield M.J."/>
            <person name="de Beer Z.W."/>
            <person name="Wingfield B.D."/>
        </authorList>
    </citation>
    <scope>NUCLEOTIDE SEQUENCE [LARGE SCALE GENOMIC DNA]</scope>
    <source>
        <strain evidence="9 10">CBS 114723</strain>
    </source>
</reference>
<dbReference type="Gene3D" id="3.30.160.60">
    <property type="entry name" value="Classic Zinc Finger"/>
    <property type="match status" value="2"/>
</dbReference>